<proteinExistence type="predicted"/>
<sequence length="108" mass="12496">MKTPHSRHDFLLQHYQRWLDDFIRLDIRHGLCHPNIQASHHLILGSLWFTDTDQVTAVVPHALNRLFHRNQTPVITVTEDMSTRLDSDTAMLLHHPMLEGILLSECAG</sequence>
<dbReference type="RefSeq" id="WP_248180111.1">
    <property type="nucleotide sequence ID" value="NZ_JALMEJ010000005.1"/>
</dbReference>
<accession>A0A9Q4GRL0</accession>
<dbReference type="Proteomes" id="UP001076655">
    <property type="component" value="Unassembled WGS sequence"/>
</dbReference>
<protein>
    <submittedName>
        <fullName evidence="1">Uncharacterized protein</fullName>
    </submittedName>
</protein>
<evidence type="ECO:0000313" key="1">
    <source>
        <dbReference type="EMBL" id="MCY0790001.1"/>
    </source>
</evidence>
<dbReference type="AlphaFoldDB" id="A0A9Q4GRL0"/>
<dbReference type="EMBL" id="JAPNMI010000004">
    <property type="protein sequence ID" value="MCY0790001.1"/>
    <property type="molecule type" value="Genomic_DNA"/>
</dbReference>
<gene>
    <name evidence="1" type="ORF">N0392_09920</name>
</gene>
<name>A0A9Q4GRL0_MORMO</name>
<reference evidence="1" key="1">
    <citation type="submission" date="2022-08" db="EMBL/GenBank/DDBJ databases">
        <authorList>
            <person name="Dale J.L."/>
        </authorList>
    </citation>
    <scope>NUCLEOTIDE SEQUENCE</scope>
    <source>
        <strain evidence="1">2022EL-00758</strain>
    </source>
</reference>
<organism evidence="1 2">
    <name type="scientific">Morganella morganii</name>
    <name type="common">Proteus morganii</name>
    <dbReference type="NCBI Taxonomy" id="582"/>
    <lineage>
        <taxon>Bacteria</taxon>
        <taxon>Pseudomonadati</taxon>
        <taxon>Pseudomonadota</taxon>
        <taxon>Gammaproteobacteria</taxon>
        <taxon>Enterobacterales</taxon>
        <taxon>Morganellaceae</taxon>
        <taxon>Morganella</taxon>
    </lineage>
</organism>
<comment type="caution">
    <text evidence="1">The sequence shown here is derived from an EMBL/GenBank/DDBJ whole genome shotgun (WGS) entry which is preliminary data.</text>
</comment>
<evidence type="ECO:0000313" key="2">
    <source>
        <dbReference type="Proteomes" id="UP001076655"/>
    </source>
</evidence>